<keyword evidence="1" id="KW-0472">Membrane</keyword>
<keyword evidence="1" id="KW-0812">Transmembrane</keyword>
<sequence>MPVVPLTAPPSSRRRALVVLPLAWAALVLVLTLTPAQDMPHTPPWELVSFDTAAHAFVFWVLAVLSYFSARRQRRFPRVRQHAFALVLLSGLAFGALIELLQMRMALGRHGEWSDVISDGIGTGAGLLSMWALRRWWD</sequence>
<protein>
    <submittedName>
        <fullName evidence="3">VanZ like family protein</fullName>
    </submittedName>
</protein>
<name>A0A1M6LE26_9BACT</name>
<proteinExistence type="predicted"/>
<feature type="transmembrane region" description="Helical" evidence="1">
    <location>
        <begin position="82"/>
        <end position="101"/>
    </location>
</feature>
<dbReference type="PANTHER" id="PTHR28008:SF1">
    <property type="entry name" value="DOMAIN PROTEIN, PUTATIVE (AFU_ORTHOLOGUE AFUA_3G10980)-RELATED"/>
    <property type="match status" value="1"/>
</dbReference>
<organism evidence="3 4">
    <name type="scientific">Hymenobacter daecheongensis DSM 21074</name>
    <dbReference type="NCBI Taxonomy" id="1121955"/>
    <lineage>
        <taxon>Bacteria</taxon>
        <taxon>Pseudomonadati</taxon>
        <taxon>Bacteroidota</taxon>
        <taxon>Cytophagia</taxon>
        <taxon>Cytophagales</taxon>
        <taxon>Hymenobacteraceae</taxon>
        <taxon>Hymenobacter</taxon>
    </lineage>
</organism>
<keyword evidence="4" id="KW-1185">Reference proteome</keyword>
<dbReference type="AlphaFoldDB" id="A0A1M6LE26"/>
<keyword evidence="1" id="KW-1133">Transmembrane helix</keyword>
<evidence type="ECO:0000313" key="4">
    <source>
        <dbReference type="Proteomes" id="UP000184418"/>
    </source>
</evidence>
<accession>A0A1M6LE26</accession>
<feature type="transmembrane region" description="Helical" evidence="1">
    <location>
        <begin position="52"/>
        <end position="70"/>
    </location>
</feature>
<feature type="domain" description="VanZ-like" evidence="2">
    <location>
        <begin position="46"/>
        <end position="132"/>
    </location>
</feature>
<dbReference type="NCBIfam" id="NF037970">
    <property type="entry name" value="vanZ_1"/>
    <property type="match status" value="1"/>
</dbReference>
<reference evidence="3 4" key="1">
    <citation type="submission" date="2016-11" db="EMBL/GenBank/DDBJ databases">
        <authorList>
            <person name="Jaros S."/>
            <person name="Januszkiewicz K."/>
            <person name="Wedrychowicz H."/>
        </authorList>
    </citation>
    <scope>NUCLEOTIDE SEQUENCE [LARGE SCALE GENOMIC DNA]</scope>
    <source>
        <strain evidence="3 4">DSM 21074</strain>
    </source>
</reference>
<evidence type="ECO:0000259" key="2">
    <source>
        <dbReference type="Pfam" id="PF04892"/>
    </source>
</evidence>
<dbReference type="InterPro" id="IPR006976">
    <property type="entry name" value="VanZ-like"/>
</dbReference>
<feature type="transmembrane region" description="Helical" evidence="1">
    <location>
        <begin position="113"/>
        <end position="133"/>
    </location>
</feature>
<evidence type="ECO:0000313" key="3">
    <source>
        <dbReference type="EMBL" id="SHJ69469.1"/>
    </source>
</evidence>
<dbReference type="Pfam" id="PF04892">
    <property type="entry name" value="VanZ"/>
    <property type="match status" value="1"/>
</dbReference>
<dbReference type="STRING" id="1121955.SAMN02745146_3729"/>
<dbReference type="EMBL" id="FQYN01000009">
    <property type="protein sequence ID" value="SHJ69469.1"/>
    <property type="molecule type" value="Genomic_DNA"/>
</dbReference>
<evidence type="ECO:0000256" key="1">
    <source>
        <dbReference type="SAM" id="Phobius"/>
    </source>
</evidence>
<dbReference type="Proteomes" id="UP000184418">
    <property type="component" value="Unassembled WGS sequence"/>
</dbReference>
<dbReference type="PANTHER" id="PTHR28008">
    <property type="entry name" value="DOMAIN PROTEIN, PUTATIVE (AFU_ORTHOLOGUE AFUA_3G10980)-RELATED"/>
    <property type="match status" value="1"/>
</dbReference>
<gene>
    <name evidence="3" type="ORF">SAMN02745146_3729</name>
</gene>